<reference evidence="2" key="1">
    <citation type="journal article" date="2019" name="Int. J. Syst. Evol. Microbiol.">
        <title>The Global Catalogue of Microorganisms (GCM) 10K type strain sequencing project: providing services to taxonomists for standard genome sequencing and annotation.</title>
        <authorList>
            <consortium name="The Broad Institute Genomics Platform"/>
            <consortium name="The Broad Institute Genome Sequencing Center for Infectious Disease"/>
            <person name="Wu L."/>
            <person name="Ma J."/>
        </authorList>
    </citation>
    <scope>NUCLEOTIDE SEQUENCE [LARGE SCALE GENOMIC DNA]</scope>
    <source>
        <strain evidence="2">JCM 16702</strain>
    </source>
</reference>
<organism evidence="1 2">
    <name type="scientific">Actinomadura miaoliensis</name>
    <dbReference type="NCBI Taxonomy" id="430685"/>
    <lineage>
        <taxon>Bacteria</taxon>
        <taxon>Bacillati</taxon>
        <taxon>Actinomycetota</taxon>
        <taxon>Actinomycetes</taxon>
        <taxon>Streptosporangiales</taxon>
        <taxon>Thermomonosporaceae</taxon>
        <taxon>Actinomadura</taxon>
    </lineage>
</organism>
<proteinExistence type="predicted"/>
<evidence type="ECO:0000313" key="2">
    <source>
        <dbReference type="Proteomes" id="UP001500683"/>
    </source>
</evidence>
<dbReference type="Proteomes" id="UP001500683">
    <property type="component" value="Unassembled WGS sequence"/>
</dbReference>
<keyword evidence="2" id="KW-1185">Reference proteome</keyword>
<dbReference type="InterPro" id="IPR032716">
    <property type="entry name" value="ACC_epsilon"/>
</dbReference>
<dbReference type="EMBL" id="BAAAZG010000025">
    <property type="protein sequence ID" value="GAA4078466.1"/>
    <property type="molecule type" value="Genomic_DNA"/>
</dbReference>
<evidence type="ECO:0008006" key="3">
    <source>
        <dbReference type="Google" id="ProtNLM"/>
    </source>
</evidence>
<accession>A0ABP7W1K7</accession>
<dbReference type="Pfam" id="PF13822">
    <property type="entry name" value="ACC_epsilon"/>
    <property type="match status" value="1"/>
</dbReference>
<evidence type="ECO:0000313" key="1">
    <source>
        <dbReference type="EMBL" id="GAA4078466.1"/>
    </source>
</evidence>
<dbReference type="RefSeq" id="WP_344949534.1">
    <property type="nucleotide sequence ID" value="NZ_BAAAZG010000025.1"/>
</dbReference>
<gene>
    <name evidence="1" type="ORF">GCM10022214_40620</name>
</gene>
<sequence length="64" mass="6851">MTALKVVRGHPDEEELAAVVAVLFALAGRTAPGPPPRPEPAAWGQGRDAVTWTGRPQVAWRPQL</sequence>
<protein>
    <recommendedName>
        <fullName evidence="3">Acyl-CoA carboxylase subunit epsilon</fullName>
    </recommendedName>
</protein>
<comment type="caution">
    <text evidence="1">The sequence shown here is derived from an EMBL/GenBank/DDBJ whole genome shotgun (WGS) entry which is preliminary data.</text>
</comment>
<name>A0ABP7W1K7_9ACTN</name>